<proteinExistence type="predicted"/>
<gene>
    <name evidence="1" type="ORF">J0A68_19100</name>
</gene>
<dbReference type="Proteomes" id="UP000664317">
    <property type="component" value="Unassembled WGS sequence"/>
</dbReference>
<sequence length="106" mass="12597">MEPTFSYLDQLSGGNPEFKMRIIKIILNELPKDFDLYHYALSLNNYFWAAEIVHRIKQKISFLQMNESLKLADKHEIELREGNTTYVEEFNEIVNKILKFLENSPE</sequence>
<dbReference type="RefSeq" id="WP_206579847.1">
    <property type="nucleotide sequence ID" value="NZ_JAFKCT010000010.1"/>
</dbReference>
<dbReference type="Gene3D" id="1.20.120.160">
    <property type="entry name" value="HPT domain"/>
    <property type="match status" value="1"/>
</dbReference>
<comment type="caution">
    <text evidence="1">The sequence shown here is derived from an EMBL/GenBank/DDBJ whole genome shotgun (WGS) entry which is preliminary data.</text>
</comment>
<evidence type="ECO:0000313" key="1">
    <source>
        <dbReference type="EMBL" id="MBN7813070.1"/>
    </source>
</evidence>
<organism evidence="1 2">
    <name type="scientific">Algoriphagus oliviformis</name>
    <dbReference type="NCBI Taxonomy" id="2811231"/>
    <lineage>
        <taxon>Bacteria</taxon>
        <taxon>Pseudomonadati</taxon>
        <taxon>Bacteroidota</taxon>
        <taxon>Cytophagia</taxon>
        <taxon>Cytophagales</taxon>
        <taxon>Cyclobacteriaceae</taxon>
        <taxon>Algoriphagus</taxon>
    </lineage>
</organism>
<accession>A0ABS3CA66</accession>
<keyword evidence="2" id="KW-1185">Reference proteome</keyword>
<evidence type="ECO:0008006" key="3">
    <source>
        <dbReference type="Google" id="ProtNLM"/>
    </source>
</evidence>
<dbReference type="EMBL" id="JAFKCT010000010">
    <property type="protein sequence ID" value="MBN7813070.1"/>
    <property type="molecule type" value="Genomic_DNA"/>
</dbReference>
<protein>
    <recommendedName>
        <fullName evidence="3">Hpt domain-containing protein</fullName>
    </recommendedName>
</protein>
<dbReference type="SUPFAM" id="SSF47226">
    <property type="entry name" value="Histidine-containing phosphotransfer domain, HPT domain"/>
    <property type="match status" value="1"/>
</dbReference>
<reference evidence="1 2" key="1">
    <citation type="submission" date="2021-03" db="EMBL/GenBank/DDBJ databases">
        <title>novel species isolated from a fishpond in China.</title>
        <authorList>
            <person name="Lu H."/>
            <person name="Cai Z."/>
        </authorList>
    </citation>
    <scope>NUCLEOTIDE SEQUENCE [LARGE SCALE GENOMIC DNA]</scope>
    <source>
        <strain evidence="1 2">H41</strain>
    </source>
</reference>
<evidence type="ECO:0000313" key="2">
    <source>
        <dbReference type="Proteomes" id="UP000664317"/>
    </source>
</evidence>
<name>A0ABS3CA66_9BACT</name>
<dbReference type="InterPro" id="IPR036641">
    <property type="entry name" value="HPT_dom_sf"/>
</dbReference>